<evidence type="ECO:0000313" key="2">
    <source>
        <dbReference type="EMBL" id="CAL6015101.1"/>
    </source>
</evidence>
<keyword evidence="3" id="KW-1185">Reference proteome</keyword>
<proteinExistence type="predicted"/>
<sequence>MLYTMCCGVRNKEFNAVAQILPIFEWDLKNVDDTQVGNEKRRHKYQKEYNQHKKDIQRLKTYGTIKSHKYTHCTILKDYLLTNPFCIPFHYSNLVLELKQELLPLVSLQVEQSHAFKILYVVLDFIIFQNQIQSKPGTNYILSDGSKCGKTTFDISLAIAHLFHPDLITVPVIVQNIPNTTLQPLAACQNIYLKNNMNTNFICAVQNIKNSSIEEQQFSVINFIKSNLKDFLVFPEKLNMAARKIHDCILQQNIVKTIILNQLKVSGQNDSYYHCLSIQNDNRLQLIKQNSLMKQLCQFILIYRDQNRCDTVTQLLKLLNLNCLSELFKATKYLLVDGKIDQILTMEPDKYLVIEDEVCNRNQTDLKANNYSIIFQLIKSSQNFQAKQIKTILVNQAISIVSEIKEQVPALNSQINDMNEAETIDLIKKLPDTEQLFLLMFPLSLFIKDTSNIQLEKLNVSEIQELLSIQGFEAVMLRDLSNQLFHIKNESEQHLLTQKVIKSLLLKQFKQDNGPKLKEYLDVCSTDSITTLFSGTFCSLLNFFKYSTYLATSTGSRSSLSTNLIVKQGNTKEIEEVYIHSSIGVLPQLHPSLLNAEYYYDGINSVDPFKIKITETWQSNILNMILCCNTNATGFIQTIFAQVSPQLIIQNNNGEFINISEQNTYMGILPKNDIINKIDCNRFRQIFIAKGMLFEQKRVLKIKQSNEKEYIKIDEPAKQIFIQPLTQQNLPQLASVVNIYINKFEQYLTESLDQNDVNDRTVHSIAKLIIDSEYLLGGCSKIQDTLSLILFMLLIKHDINSVYISQLEQIILLVDSLVDPCGESQTLSGFRQLDVLIDQYSRKTLKNSVIKPEKVYLTVIQPQFVPDNQKVKKEADILNTQQKDSVHQEKFEKLNIEASNVIADKIFRENDMYDMVCIAIPIDQQQLLQLVDKADNSKVDFIITINLRSNIKAEPRIDLSILGKKIVGQQDILYIKFEPGNHLKEELKKRVSEKECLIYSTTKFLEENQQKQENISKYSNFIYSLDMLRFLGYQYDNPIIRAINLQNFEYKKSIQLQLITKFKLTQFNYIYSSITQISKYFRQIETKDSEEIYKMFLNTKYKLYPIKTGQQNVSKELICQFSVDKTMMCLTIDETETKKFKFQFNNFKFSKQINLYYNDTCQQYDICEHDQKTICLGLQLCQNQIINTYFCLSQVELLDLSQIIMYSQSIVYQSDSFKLQLLDDCIKFFEQDWNFIIKKQRIKIHLYLQDNVDIKIVNQENKQTMNVFKALLTKMQQTKDKMIALTTENNVAFNDLEIKVEDKQIIFCLILITSEWFYKQVNSGGYKIRATELLEQQKSQTHNSEDVLELLKLYALQIIQINDQMHKINEQTLEKLYEALKQTTEPQQIQTIQNEIEKLKLTMQCK</sequence>
<dbReference type="Proteomes" id="UP001642409">
    <property type="component" value="Unassembled WGS sequence"/>
</dbReference>
<name>A0AA86QDQ9_9EUKA</name>
<dbReference type="EMBL" id="CATOUU010000871">
    <property type="protein sequence ID" value="CAI9956153.1"/>
    <property type="molecule type" value="Genomic_DNA"/>
</dbReference>
<accession>A0AA86QDQ9</accession>
<dbReference type="EMBL" id="CAXDID020000072">
    <property type="protein sequence ID" value="CAL6015101.1"/>
    <property type="molecule type" value="Genomic_DNA"/>
</dbReference>
<protein>
    <submittedName>
        <fullName evidence="2">Hypothetical_protein</fullName>
    </submittedName>
</protein>
<evidence type="ECO:0000313" key="1">
    <source>
        <dbReference type="EMBL" id="CAI9956153.1"/>
    </source>
</evidence>
<evidence type="ECO:0000313" key="3">
    <source>
        <dbReference type="Proteomes" id="UP001642409"/>
    </source>
</evidence>
<organism evidence="1">
    <name type="scientific">Hexamita inflata</name>
    <dbReference type="NCBI Taxonomy" id="28002"/>
    <lineage>
        <taxon>Eukaryota</taxon>
        <taxon>Metamonada</taxon>
        <taxon>Diplomonadida</taxon>
        <taxon>Hexamitidae</taxon>
        <taxon>Hexamitinae</taxon>
        <taxon>Hexamita</taxon>
    </lineage>
</organism>
<reference evidence="2 3" key="2">
    <citation type="submission" date="2024-07" db="EMBL/GenBank/DDBJ databases">
        <authorList>
            <person name="Akdeniz Z."/>
        </authorList>
    </citation>
    <scope>NUCLEOTIDE SEQUENCE [LARGE SCALE GENOMIC DNA]</scope>
</reference>
<reference evidence="1" key="1">
    <citation type="submission" date="2023-06" db="EMBL/GenBank/DDBJ databases">
        <authorList>
            <person name="Kurt Z."/>
        </authorList>
    </citation>
    <scope>NUCLEOTIDE SEQUENCE</scope>
</reference>
<gene>
    <name evidence="2" type="ORF">HINF_LOCUS24586</name>
    <name evidence="1" type="ORF">HINF_LOCUS43798</name>
</gene>
<comment type="caution">
    <text evidence="1">The sequence shown here is derived from an EMBL/GenBank/DDBJ whole genome shotgun (WGS) entry which is preliminary data.</text>
</comment>